<dbReference type="EMBL" id="FZPD01000003">
    <property type="protein sequence ID" value="SNS92930.1"/>
    <property type="molecule type" value="Genomic_DNA"/>
</dbReference>
<evidence type="ECO:0000313" key="3">
    <source>
        <dbReference type="Proteomes" id="UP000198393"/>
    </source>
</evidence>
<name>A0A239IGZ3_EKHLU</name>
<proteinExistence type="predicted"/>
<dbReference type="AlphaFoldDB" id="A0A239IGZ3"/>
<evidence type="ECO:0000313" key="2">
    <source>
        <dbReference type="EMBL" id="SNS92930.1"/>
    </source>
</evidence>
<feature type="chain" id="PRO_5012444281" evidence="1">
    <location>
        <begin position="21"/>
        <end position="381"/>
    </location>
</feature>
<keyword evidence="3" id="KW-1185">Reference proteome</keyword>
<keyword evidence="1" id="KW-0732">Signal</keyword>
<dbReference type="SUPFAM" id="SSF63825">
    <property type="entry name" value="YWTD domain"/>
    <property type="match status" value="1"/>
</dbReference>
<protein>
    <submittedName>
        <fullName evidence="2">Uncharacterized protein</fullName>
    </submittedName>
</protein>
<gene>
    <name evidence="2" type="ORF">SAMN05421640_1666</name>
</gene>
<reference evidence="2 3" key="1">
    <citation type="submission" date="2017-06" db="EMBL/GenBank/DDBJ databases">
        <authorList>
            <person name="Kim H.J."/>
            <person name="Triplett B.A."/>
        </authorList>
    </citation>
    <scope>NUCLEOTIDE SEQUENCE [LARGE SCALE GENOMIC DNA]</scope>
    <source>
        <strain evidence="2 3">DSM 19307</strain>
    </source>
</reference>
<feature type="signal peptide" evidence="1">
    <location>
        <begin position="1"/>
        <end position="20"/>
    </location>
</feature>
<organism evidence="2 3">
    <name type="scientific">Ekhidna lutea</name>
    <dbReference type="NCBI Taxonomy" id="447679"/>
    <lineage>
        <taxon>Bacteria</taxon>
        <taxon>Pseudomonadati</taxon>
        <taxon>Bacteroidota</taxon>
        <taxon>Cytophagia</taxon>
        <taxon>Cytophagales</taxon>
        <taxon>Reichenbachiellaceae</taxon>
        <taxon>Ekhidna</taxon>
    </lineage>
</organism>
<dbReference type="OrthoDB" id="237405at2"/>
<evidence type="ECO:0000256" key="1">
    <source>
        <dbReference type="SAM" id="SignalP"/>
    </source>
</evidence>
<dbReference type="Proteomes" id="UP000198393">
    <property type="component" value="Unassembled WGS sequence"/>
</dbReference>
<accession>A0A239IGZ3</accession>
<dbReference type="RefSeq" id="WP_144017368.1">
    <property type="nucleotide sequence ID" value="NZ_FZPD01000003.1"/>
</dbReference>
<sequence>MRQKILILTLTLFAVIAVTAKDPGMKKGTPNITSISVLEFNKDGILFIGDSKGGAIYAVDLDDDEMSSNEEQLSIPDLEDKIAGMLGTTADNVMIHDMAVNPISQNVYLSVSRGRAKWTSKWETPNDITDASILIRISPSGKISEASLEDVEYSSVKIPNPVDASIEHRWKKGAKLRSDAITDIAIDGDKLYITGLSNEEFRSALWTASFPFTDNVNASTLEIFHGAHGKWETASPVRAFLPYELNNQKQMLAAYLCTPLVTIDATKLTAGNHVKGRTVAEFGSGNYPIDMVLYQNNGKDYILMSNSALPLLLFDPQDVANYDGEITEEVQGYLAGVKYTPRSGNGVQQLADFNKKYILSTQRLPNGKLALTSLSKDWLYP</sequence>